<feature type="signal peptide" evidence="4">
    <location>
        <begin position="1"/>
        <end position="19"/>
    </location>
</feature>
<dbReference type="SUPFAM" id="SSF48452">
    <property type="entry name" value="TPR-like"/>
    <property type="match status" value="1"/>
</dbReference>
<feature type="domain" description="Outer membrane lipoprotein BamD-like" evidence="5">
    <location>
        <begin position="182"/>
        <end position="299"/>
    </location>
</feature>
<evidence type="ECO:0000256" key="1">
    <source>
        <dbReference type="ARBA" id="ARBA00022729"/>
    </source>
</evidence>
<keyword evidence="1 4" id="KW-0732">Signal</keyword>
<dbReference type="Gene3D" id="1.10.287.1490">
    <property type="match status" value="1"/>
</dbReference>
<sequence length="303" mass="33418">MRLAVRITLICFSMLFLFACVRQDQVNLLEQRISEQEQQILALNNSLGSTSKAIENVRPEQADIVSDLKAMKVSVATMEGQLEDLQNETGNVASIEADVADIKSRIAQIESAIRMMSSQLGIENSLPAPAPRTTGAAPAATATTADAMLPQQNGQVVSGTPPAPPTPAVPAVSPKTAAPEDLAEALYSNALKAFNERRYEDAQRMWSEYERTYPKSKLAANAKFWQGEAYFQMQNYPRATLAYEDVIKKYTKSSKYPQALLKQGISFLKQGKKNAGKFRLNQLIKEFPKSVEATRAKQELAKK</sequence>
<comment type="caution">
    <text evidence="6">The sequence shown here is derived from an EMBL/GenBank/DDBJ whole genome shotgun (WGS) entry which is preliminary data.</text>
</comment>
<feature type="region of interest" description="Disordered" evidence="3">
    <location>
        <begin position="153"/>
        <end position="175"/>
    </location>
</feature>
<evidence type="ECO:0000259" key="5">
    <source>
        <dbReference type="Pfam" id="PF13525"/>
    </source>
</evidence>
<dbReference type="InterPro" id="IPR011990">
    <property type="entry name" value="TPR-like_helical_dom_sf"/>
</dbReference>
<dbReference type="AlphaFoldDB" id="A0A1B7XJK6"/>
<name>A0A1B7XJK6_9BACT</name>
<evidence type="ECO:0000256" key="4">
    <source>
        <dbReference type="SAM" id="SignalP"/>
    </source>
</evidence>
<keyword evidence="2" id="KW-0175">Coiled coil</keyword>
<dbReference type="HAMAP" id="MF_02066">
    <property type="entry name" value="CpoB"/>
    <property type="match status" value="1"/>
</dbReference>
<proteinExistence type="inferred from homology"/>
<organism evidence="6 7">
    <name type="scientific">Halodesulfovibrio spirochaetisodalis</name>
    <dbReference type="NCBI Taxonomy" id="1560234"/>
    <lineage>
        <taxon>Bacteria</taxon>
        <taxon>Pseudomonadati</taxon>
        <taxon>Thermodesulfobacteriota</taxon>
        <taxon>Desulfovibrionia</taxon>
        <taxon>Desulfovibrionales</taxon>
        <taxon>Desulfovibrionaceae</taxon>
        <taxon>Halodesulfovibrio</taxon>
    </lineage>
</organism>
<protein>
    <recommendedName>
        <fullName evidence="5">Outer membrane lipoprotein BamD-like domain-containing protein</fullName>
    </recommendedName>
</protein>
<dbReference type="STRING" id="1560234.SP90_03385"/>
<gene>
    <name evidence="6" type="ORF">SP90_03385</name>
</gene>
<dbReference type="Pfam" id="PF13525">
    <property type="entry name" value="YfiO"/>
    <property type="match status" value="1"/>
</dbReference>
<feature type="chain" id="PRO_5039942987" description="Outer membrane lipoprotein BamD-like domain-containing protein" evidence="4">
    <location>
        <begin position="20"/>
        <end position="303"/>
    </location>
</feature>
<dbReference type="InterPro" id="IPR014162">
    <property type="entry name" value="CpoB_C"/>
</dbReference>
<feature type="coiled-coil region" evidence="2">
    <location>
        <begin position="26"/>
        <end position="112"/>
    </location>
</feature>
<dbReference type="RefSeq" id="WP_066852588.1">
    <property type="nucleotide sequence ID" value="NZ_JXMS01000004.1"/>
</dbReference>
<keyword evidence="7" id="KW-1185">Reference proteome</keyword>
<dbReference type="InterPro" id="IPR039565">
    <property type="entry name" value="BamD-like"/>
</dbReference>
<dbReference type="Gene3D" id="1.25.40.10">
    <property type="entry name" value="Tetratricopeptide repeat domain"/>
    <property type="match status" value="1"/>
</dbReference>
<reference evidence="6 7" key="1">
    <citation type="submission" date="2015-01" db="EMBL/GenBank/DDBJ databases">
        <title>Desulfovibrio sp. JC271 draft genome sequence.</title>
        <authorList>
            <person name="Shivani Y."/>
            <person name="Subhash Y."/>
            <person name="Sasikala C."/>
            <person name="Ramana C.V."/>
        </authorList>
    </citation>
    <scope>NUCLEOTIDE SEQUENCE [LARGE SCALE GENOMIC DNA]</scope>
    <source>
        <strain evidence="6 7">JC271</strain>
    </source>
</reference>
<dbReference type="Proteomes" id="UP000091979">
    <property type="component" value="Unassembled WGS sequence"/>
</dbReference>
<dbReference type="EMBL" id="JXMS01000004">
    <property type="protein sequence ID" value="OBQ55685.1"/>
    <property type="molecule type" value="Genomic_DNA"/>
</dbReference>
<dbReference type="InterPro" id="IPR034706">
    <property type="entry name" value="CpoB"/>
</dbReference>
<dbReference type="PROSITE" id="PS51257">
    <property type="entry name" value="PROKAR_LIPOPROTEIN"/>
    <property type="match status" value="1"/>
</dbReference>
<dbReference type="NCBIfam" id="TIGR02795">
    <property type="entry name" value="tol_pal_ybgF"/>
    <property type="match status" value="1"/>
</dbReference>
<dbReference type="GO" id="GO:0051301">
    <property type="term" value="P:cell division"/>
    <property type="evidence" value="ECO:0007669"/>
    <property type="project" value="InterPro"/>
</dbReference>
<evidence type="ECO:0000256" key="2">
    <source>
        <dbReference type="SAM" id="Coils"/>
    </source>
</evidence>
<dbReference type="PATRIC" id="fig|1560234.3.peg.2547"/>
<evidence type="ECO:0000256" key="3">
    <source>
        <dbReference type="SAM" id="MobiDB-lite"/>
    </source>
</evidence>
<dbReference type="OrthoDB" id="13540at2"/>
<accession>A0A1B7XJK6</accession>
<evidence type="ECO:0000313" key="6">
    <source>
        <dbReference type="EMBL" id="OBQ55685.1"/>
    </source>
</evidence>
<evidence type="ECO:0000313" key="7">
    <source>
        <dbReference type="Proteomes" id="UP000091979"/>
    </source>
</evidence>